<evidence type="ECO:0000256" key="1">
    <source>
        <dbReference type="ARBA" id="ARBA00010838"/>
    </source>
</evidence>
<feature type="compositionally biased region" description="Pro residues" evidence="3">
    <location>
        <begin position="15"/>
        <end position="25"/>
    </location>
</feature>
<keyword evidence="5" id="KW-1185">Reference proteome</keyword>
<dbReference type="InterPro" id="IPR017853">
    <property type="entry name" value="GH"/>
</dbReference>
<evidence type="ECO:0000256" key="2">
    <source>
        <dbReference type="RuleBase" id="RU003690"/>
    </source>
</evidence>
<name>A0A5J4ZXR9_9ASTE</name>
<reference evidence="4 5" key="1">
    <citation type="submission" date="2019-09" db="EMBL/GenBank/DDBJ databases">
        <title>A chromosome-level genome assembly of the Chinese tupelo Nyssa sinensis.</title>
        <authorList>
            <person name="Yang X."/>
            <person name="Kang M."/>
            <person name="Yang Y."/>
            <person name="Xiong H."/>
            <person name="Wang M."/>
            <person name="Zhang Z."/>
            <person name="Wang Z."/>
            <person name="Wu H."/>
            <person name="Ma T."/>
            <person name="Liu J."/>
            <person name="Xi Z."/>
        </authorList>
    </citation>
    <scope>NUCLEOTIDE SEQUENCE [LARGE SCALE GENOMIC DNA]</scope>
    <source>
        <strain evidence="4">J267</strain>
        <tissue evidence="4">Leaf</tissue>
    </source>
</reference>
<dbReference type="Pfam" id="PF00232">
    <property type="entry name" value="Glyco_hydro_1"/>
    <property type="match status" value="2"/>
</dbReference>
<dbReference type="Gene3D" id="3.20.20.80">
    <property type="entry name" value="Glycosidases"/>
    <property type="match status" value="2"/>
</dbReference>
<comment type="similarity">
    <text evidence="1 2">Belongs to the glycosyl hydrolase 1 family.</text>
</comment>
<evidence type="ECO:0000313" key="4">
    <source>
        <dbReference type="EMBL" id="KAA8522508.1"/>
    </source>
</evidence>
<dbReference type="SUPFAM" id="SSF51445">
    <property type="entry name" value="(Trans)glycosidases"/>
    <property type="match status" value="1"/>
</dbReference>
<dbReference type="InterPro" id="IPR001360">
    <property type="entry name" value="Glyco_hydro_1"/>
</dbReference>
<dbReference type="GO" id="GO:0008422">
    <property type="term" value="F:beta-glucosidase activity"/>
    <property type="evidence" value="ECO:0007669"/>
    <property type="project" value="TreeGrafter"/>
</dbReference>
<protein>
    <recommendedName>
        <fullName evidence="6">Beta-glucosidase</fullName>
    </recommendedName>
</protein>
<feature type="region of interest" description="Disordered" evidence="3">
    <location>
        <begin position="1"/>
        <end position="27"/>
    </location>
</feature>
<accession>A0A5J4ZXR9</accession>
<proteinExistence type="inferred from homology"/>
<evidence type="ECO:0000256" key="3">
    <source>
        <dbReference type="SAM" id="MobiDB-lite"/>
    </source>
</evidence>
<gene>
    <name evidence="4" type="ORF">F0562_013131</name>
</gene>
<evidence type="ECO:0000313" key="5">
    <source>
        <dbReference type="Proteomes" id="UP000325577"/>
    </source>
</evidence>
<dbReference type="GO" id="GO:0005975">
    <property type="term" value="P:carbohydrate metabolic process"/>
    <property type="evidence" value="ECO:0007669"/>
    <property type="project" value="InterPro"/>
</dbReference>
<dbReference type="OrthoDB" id="65569at2759"/>
<sequence>MEIQSIPVSVHGPNSMPPPPLPPHPLTRRDFPPDFIFGAGSSPYQTEGAAKEGDKIADGSNGNVTVDVYHRYKEDVSIMKKMGLDSYRFAISWTRILPSGRLCGGVNKEGVKYYNNLIDELLANGLIFAIMRIFALGNLVIGSSIGTPLMNRLQYTTGRVRGMAQNHIRWHTTCFLLTAAVIELYRSKYQTCQKGKIGITLNTLWFEPFSEHPNDIKAAERALDFNLGWFLEPMINGHYPQSMRHNVKQRLPYFNHVQSNMLKGSCDFIGINYYTARYAKDAPHAGEGEKPSYNTDIKADLLSERDKVPIGPQGAPDWLYIYPEGIYKLLVYVKDTYRNPLVYLTENGNSQLNNLYLTINHIDPALNARIDFVGVGEANDAKLILSKALIDVPRIDYIDKHLRFLQAAIHTYNITDYQNPVEINPSEQQEDFPDLGWDLDMDNFLTNPTKRNPPTLQIQAQVEGVGGSSTQVNQSPDTLICENQFTNYETNVSTKGTGGSATGPTVPHQLEGLSNNSHRKEASLQEWIPRAENFQGVNQTGHSQANGDQHLNVINPQNSMGSMKNGLYDPMYAEYGLPVDPHLRLFMEKQWPVFEVGCFRKLLWKLVAKLSIIWLLLS</sequence>
<dbReference type="PANTHER" id="PTHR10353">
    <property type="entry name" value="GLYCOSYL HYDROLASE"/>
    <property type="match status" value="1"/>
</dbReference>
<dbReference type="PANTHER" id="PTHR10353:SF331">
    <property type="entry name" value="GLYCOSIDE HYDROLASE FAMILY 1 PROTEIN"/>
    <property type="match status" value="1"/>
</dbReference>
<dbReference type="AlphaFoldDB" id="A0A5J4ZXR9"/>
<dbReference type="Proteomes" id="UP000325577">
    <property type="component" value="Linkage Group LG5"/>
</dbReference>
<evidence type="ECO:0008006" key="6">
    <source>
        <dbReference type="Google" id="ProtNLM"/>
    </source>
</evidence>
<dbReference type="PRINTS" id="PR00131">
    <property type="entry name" value="GLHYDRLASE1"/>
</dbReference>
<dbReference type="EMBL" id="CM018048">
    <property type="protein sequence ID" value="KAA8522508.1"/>
    <property type="molecule type" value="Genomic_DNA"/>
</dbReference>
<organism evidence="4 5">
    <name type="scientific">Nyssa sinensis</name>
    <dbReference type="NCBI Taxonomy" id="561372"/>
    <lineage>
        <taxon>Eukaryota</taxon>
        <taxon>Viridiplantae</taxon>
        <taxon>Streptophyta</taxon>
        <taxon>Embryophyta</taxon>
        <taxon>Tracheophyta</taxon>
        <taxon>Spermatophyta</taxon>
        <taxon>Magnoliopsida</taxon>
        <taxon>eudicotyledons</taxon>
        <taxon>Gunneridae</taxon>
        <taxon>Pentapetalae</taxon>
        <taxon>asterids</taxon>
        <taxon>Cornales</taxon>
        <taxon>Nyssaceae</taxon>
        <taxon>Nyssa</taxon>
    </lineage>
</organism>